<dbReference type="EMBL" id="WLUB01000055">
    <property type="protein sequence ID" value="MTC36402.1"/>
    <property type="molecule type" value="Genomic_DNA"/>
</dbReference>
<keyword evidence="1" id="KW-0472">Membrane</keyword>
<evidence type="ECO:0000313" key="2">
    <source>
        <dbReference type="EMBL" id="MTC36402.1"/>
    </source>
</evidence>
<comment type="caution">
    <text evidence="2">The sequence shown here is derived from an EMBL/GenBank/DDBJ whole genome shotgun (WGS) entry which is preliminary data.</text>
</comment>
<feature type="transmembrane region" description="Helical" evidence="1">
    <location>
        <begin position="32"/>
        <end position="50"/>
    </location>
</feature>
<evidence type="ECO:0000313" key="3">
    <source>
        <dbReference type="Proteomes" id="UP000449944"/>
    </source>
</evidence>
<dbReference type="Proteomes" id="UP000449944">
    <property type="component" value="Unassembled WGS sequence"/>
</dbReference>
<name>A0AAW9VFD2_9GAMM</name>
<evidence type="ECO:0000256" key="1">
    <source>
        <dbReference type="SAM" id="Phobius"/>
    </source>
</evidence>
<proteinExistence type="predicted"/>
<sequence length="121" mass="13361">MLTGLTLSVVFFVILMLGLAILGAIKMGEAKFAVKLTVIMLIFVFLALWLSSGKRKEKSLSQISLGEHYANQCQLIETNIDNGLFQSNTNKLKCGDVIENVTVVEYQDAVKTYQESVKNGN</sequence>
<organism evidence="2 3">
    <name type="scientific">Providencia alcalifaciens</name>
    <dbReference type="NCBI Taxonomy" id="126385"/>
    <lineage>
        <taxon>Bacteria</taxon>
        <taxon>Pseudomonadati</taxon>
        <taxon>Pseudomonadota</taxon>
        <taxon>Gammaproteobacteria</taxon>
        <taxon>Enterobacterales</taxon>
        <taxon>Morganellaceae</taxon>
        <taxon>Providencia</taxon>
    </lineage>
</organism>
<gene>
    <name evidence="2" type="ORF">GKR67_17640</name>
</gene>
<protein>
    <submittedName>
        <fullName evidence="2">Uncharacterized protein</fullName>
    </submittedName>
</protein>
<keyword evidence="1" id="KW-1133">Transmembrane helix</keyword>
<reference evidence="2 3" key="1">
    <citation type="submission" date="2019-10" db="EMBL/GenBank/DDBJ databases">
        <title>Comparative genomic analysis of Providencia.</title>
        <authorList>
            <person name="Yuan C."/>
            <person name="Wei Y."/>
            <person name="Yin Z."/>
        </authorList>
    </citation>
    <scope>NUCLEOTIDE SEQUENCE [LARGE SCALE GENOMIC DNA]</scope>
    <source>
        <strain evidence="3">wls1934</strain>
    </source>
</reference>
<keyword evidence="1" id="KW-0812">Transmembrane</keyword>
<feature type="transmembrane region" description="Helical" evidence="1">
    <location>
        <begin position="6"/>
        <end position="25"/>
    </location>
</feature>
<dbReference type="AlphaFoldDB" id="A0AAW9VFD2"/>
<accession>A0AAW9VFD2</accession>